<sequence length="123" mass="13713">MRKDVTQNASKYRVIQTSKYQVDLGWVDSGSSWIGREDKGLASNLVFYVGLKSFQYSLKDLALDATGNAQCDDSSAPNGSDNNLLTTLEVKQTHQITILDVSLTHAIRYMSYIWKPTGFSLKS</sequence>
<dbReference type="EMBL" id="JBGMDY010000001">
    <property type="protein sequence ID" value="KAL2347868.1"/>
    <property type="molecule type" value="Genomic_DNA"/>
</dbReference>
<evidence type="ECO:0000313" key="2">
    <source>
        <dbReference type="Proteomes" id="UP001603857"/>
    </source>
</evidence>
<protein>
    <submittedName>
        <fullName evidence="1">Uncharacterized protein</fullName>
    </submittedName>
</protein>
<name>A0ABD1NK09_9FABA</name>
<organism evidence="1 2">
    <name type="scientific">Flemingia macrophylla</name>
    <dbReference type="NCBI Taxonomy" id="520843"/>
    <lineage>
        <taxon>Eukaryota</taxon>
        <taxon>Viridiplantae</taxon>
        <taxon>Streptophyta</taxon>
        <taxon>Embryophyta</taxon>
        <taxon>Tracheophyta</taxon>
        <taxon>Spermatophyta</taxon>
        <taxon>Magnoliopsida</taxon>
        <taxon>eudicotyledons</taxon>
        <taxon>Gunneridae</taxon>
        <taxon>Pentapetalae</taxon>
        <taxon>rosids</taxon>
        <taxon>fabids</taxon>
        <taxon>Fabales</taxon>
        <taxon>Fabaceae</taxon>
        <taxon>Papilionoideae</taxon>
        <taxon>50 kb inversion clade</taxon>
        <taxon>NPAAA clade</taxon>
        <taxon>indigoferoid/millettioid clade</taxon>
        <taxon>Phaseoleae</taxon>
        <taxon>Flemingia</taxon>
    </lineage>
</organism>
<dbReference type="AlphaFoldDB" id="A0ABD1NK09"/>
<accession>A0ABD1NK09</accession>
<reference evidence="1 2" key="1">
    <citation type="submission" date="2024-08" db="EMBL/GenBank/DDBJ databases">
        <title>Insights into the chromosomal genome structure of Flemingia macrophylla.</title>
        <authorList>
            <person name="Ding Y."/>
            <person name="Zhao Y."/>
            <person name="Bi W."/>
            <person name="Wu M."/>
            <person name="Zhao G."/>
            <person name="Gong Y."/>
            <person name="Li W."/>
            <person name="Zhang P."/>
        </authorList>
    </citation>
    <scope>NUCLEOTIDE SEQUENCE [LARGE SCALE GENOMIC DNA]</scope>
    <source>
        <strain evidence="1">DYQJB</strain>
        <tissue evidence="1">Leaf</tissue>
    </source>
</reference>
<keyword evidence="2" id="KW-1185">Reference proteome</keyword>
<dbReference type="Proteomes" id="UP001603857">
    <property type="component" value="Unassembled WGS sequence"/>
</dbReference>
<gene>
    <name evidence="1" type="ORF">Fmac_001868</name>
</gene>
<evidence type="ECO:0000313" key="1">
    <source>
        <dbReference type="EMBL" id="KAL2347868.1"/>
    </source>
</evidence>
<proteinExistence type="predicted"/>
<comment type="caution">
    <text evidence="1">The sequence shown here is derived from an EMBL/GenBank/DDBJ whole genome shotgun (WGS) entry which is preliminary data.</text>
</comment>